<protein>
    <submittedName>
        <fullName evidence="7">WD40 repeat-like protein</fullName>
    </submittedName>
</protein>
<organism evidence="7 8">
    <name type="scientific">Rhizodiscina lignyota</name>
    <dbReference type="NCBI Taxonomy" id="1504668"/>
    <lineage>
        <taxon>Eukaryota</taxon>
        <taxon>Fungi</taxon>
        <taxon>Dikarya</taxon>
        <taxon>Ascomycota</taxon>
        <taxon>Pezizomycotina</taxon>
        <taxon>Dothideomycetes</taxon>
        <taxon>Pleosporomycetidae</taxon>
        <taxon>Aulographales</taxon>
        <taxon>Rhizodiscinaceae</taxon>
        <taxon>Rhizodiscina</taxon>
    </lineage>
</organism>
<dbReference type="PRINTS" id="PR00320">
    <property type="entry name" value="GPROTEINBRPT"/>
</dbReference>
<dbReference type="SUPFAM" id="SSF50978">
    <property type="entry name" value="WD40 repeat-like"/>
    <property type="match status" value="1"/>
</dbReference>
<dbReference type="PANTHER" id="PTHR22842:SF3">
    <property type="entry name" value="WD REPEAT DOMAIN-CONTAINING PROTEIN 83"/>
    <property type="match status" value="1"/>
</dbReference>
<name>A0A9P4M286_9PEZI</name>
<dbReference type="InterPro" id="IPR020472">
    <property type="entry name" value="WD40_PAC1"/>
</dbReference>
<dbReference type="InterPro" id="IPR015943">
    <property type="entry name" value="WD40/YVTN_repeat-like_dom_sf"/>
</dbReference>
<reference evidence="7" key="1">
    <citation type="journal article" date="2020" name="Stud. Mycol.">
        <title>101 Dothideomycetes genomes: a test case for predicting lifestyles and emergence of pathogens.</title>
        <authorList>
            <person name="Haridas S."/>
            <person name="Albert R."/>
            <person name="Binder M."/>
            <person name="Bloem J."/>
            <person name="Labutti K."/>
            <person name="Salamov A."/>
            <person name="Andreopoulos B."/>
            <person name="Baker S."/>
            <person name="Barry K."/>
            <person name="Bills G."/>
            <person name="Bluhm B."/>
            <person name="Cannon C."/>
            <person name="Castanera R."/>
            <person name="Culley D."/>
            <person name="Daum C."/>
            <person name="Ezra D."/>
            <person name="Gonzalez J."/>
            <person name="Henrissat B."/>
            <person name="Kuo A."/>
            <person name="Liang C."/>
            <person name="Lipzen A."/>
            <person name="Lutzoni F."/>
            <person name="Magnuson J."/>
            <person name="Mondo S."/>
            <person name="Nolan M."/>
            <person name="Ohm R."/>
            <person name="Pangilinan J."/>
            <person name="Park H.-J."/>
            <person name="Ramirez L."/>
            <person name="Alfaro M."/>
            <person name="Sun H."/>
            <person name="Tritt A."/>
            <person name="Yoshinaga Y."/>
            <person name="Zwiers L.-H."/>
            <person name="Turgeon B."/>
            <person name="Goodwin S."/>
            <person name="Spatafora J."/>
            <person name="Crous P."/>
            <person name="Grigoriev I."/>
        </authorList>
    </citation>
    <scope>NUCLEOTIDE SEQUENCE</scope>
    <source>
        <strain evidence="7">CBS 133067</strain>
    </source>
</reference>
<dbReference type="SMART" id="SM00320">
    <property type="entry name" value="WD40"/>
    <property type="match status" value="5"/>
</dbReference>
<keyword evidence="2" id="KW-0963">Cytoplasm</keyword>
<dbReference type="AlphaFoldDB" id="A0A9P4M286"/>
<gene>
    <name evidence="7" type="ORF">NA57DRAFT_60438</name>
</gene>
<keyword evidence="8" id="KW-1185">Reference proteome</keyword>
<dbReference type="InterPro" id="IPR036322">
    <property type="entry name" value="WD40_repeat_dom_sf"/>
</dbReference>
<feature type="repeat" description="WD" evidence="6">
    <location>
        <begin position="288"/>
        <end position="317"/>
    </location>
</feature>
<feature type="repeat" description="WD" evidence="6">
    <location>
        <begin position="103"/>
        <end position="136"/>
    </location>
</feature>
<dbReference type="Pfam" id="PF00400">
    <property type="entry name" value="WD40"/>
    <property type="match status" value="4"/>
</dbReference>
<dbReference type="OrthoDB" id="1068471at2759"/>
<evidence type="ECO:0000256" key="3">
    <source>
        <dbReference type="ARBA" id="ARBA00022574"/>
    </source>
</evidence>
<dbReference type="Gene3D" id="2.130.10.10">
    <property type="entry name" value="YVTN repeat-like/Quinoprotein amine dehydrogenase"/>
    <property type="match status" value="2"/>
</dbReference>
<dbReference type="Proteomes" id="UP000799772">
    <property type="component" value="Unassembled WGS sequence"/>
</dbReference>
<dbReference type="GO" id="GO:0000398">
    <property type="term" value="P:mRNA splicing, via spliceosome"/>
    <property type="evidence" value="ECO:0007669"/>
    <property type="project" value="TreeGrafter"/>
</dbReference>
<dbReference type="EMBL" id="ML978134">
    <property type="protein sequence ID" value="KAF2094393.1"/>
    <property type="molecule type" value="Genomic_DNA"/>
</dbReference>
<evidence type="ECO:0000256" key="4">
    <source>
        <dbReference type="ARBA" id="ARBA00022737"/>
    </source>
</evidence>
<keyword evidence="3 6" id="KW-0853">WD repeat</keyword>
<sequence length="317" mass="34498">MSSSDFPTRQLKQLEGHKGQVHAVTYSNGGAEYVNLQILTGATDRAIRLFNASTCNHVQSYNAHVHEILDIAVSFDNARFASGGGDKRVFLWDVATATTLHRYEGHTGRVEAVALGGEDDCTVISGGSDAKVHIWDTIGPPYKPIQTFAHAIDTVTSIKVIDKQIYAGSLDGKVYCYDIRMANIIIDVIAVPVTSVMPTMDNRAYIVTTTDSTIRMMSKKSGEMIQSFTAPGYINNSFRIRSTFGMEDMIVLGGSEAGEVFVWDVATGEERHRLSPFKDDVYKAKKVVSAVAFCPVRPEWVSGGSDGTVTVWGVDGA</sequence>
<proteinExistence type="inferred from homology"/>
<dbReference type="PROSITE" id="PS50082">
    <property type="entry name" value="WD_REPEATS_2"/>
    <property type="match status" value="3"/>
</dbReference>
<dbReference type="GO" id="GO:0005737">
    <property type="term" value="C:cytoplasm"/>
    <property type="evidence" value="ECO:0007669"/>
    <property type="project" value="UniProtKB-SubCell"/>
</dbReference>
<comment type="subcellular location">
    <subcellularLocation>
        <location evidence="1">Cytoplasm</location>
    </subcellularLocation>
</comment>
<evidence type="ECO:0000256" key="6">
    <source>
        <dbReference type="PROSITE-ProRule" id="PRU00221"/>
    </source>
</evidence>
<dbReference type="InterPro" id="IPR001680">
    <property type="entry name" value="WD40_rpt"/>
</dbReference>
<accession>A0A9P4M286</accession>
<evidence type="ECO:0000313" key="7">
    <source>
        <dbReference type="EMBL" id="KAF2094393.1"/>
    </source>
</evidence>
<comment type="similarity">
    <text evidence="5">Belongs to the WD repeat MORG1 family.</text>
</comment>
<feature type="repeat" description="WD" evidence="6">
    <location>
        <begin position="61"/>
        <end position="102"/>
    </location>
</feature>
<dbReference type="InterPro" id="IPR051980">
    <property type="entry name" value="WD_repeat_MORG1"/>
</dbReference>
<evidence type="ECO:0000256" key="2">
    <source>
        <dbReference type="ARBA" id="ARBA00022490"/>
    </source>
</evidence>
<evidence type="ECO:0000256" key="5">
    <source>
        <dbReference type="ARBA" id="ARBA00038145"/>
    </source>
</evidence>
<comment type="caution">
    <text evidence="7">The sequence shown here is derived from an EMBL/GenBank/DDBJ whole genome shotgun (WGS) entry which is preliminary data.</text>
</comment>
<evidence type="ECO:0000313" key="8">
    <source>
        <dbReference type="Proteomes" id="UP000799772"/>
    </source>
</evidence>
<evidence type="ECO:0000256" key="1">
    <source>
        <dbReference type="ARBA" id="ARBA00004496"/>
    </source>
</evidence>
<dbReference type="PANTHER" id="PTHR22842">
    <property type="entry name" value="WD40 REPEAT PROTEIN"/>
    <property type="match status" value="1"/>
</dbReference>
<dbReference type="PROSITE" id="PS50294">
    <property type="entry name" value="WD_REPEATS_REGION"/>
    <property type="match status" value="3"/>
</dbReference>
<dbReference type="GO" id="GO:0071013">
    <property type="term" value="C:catalytic step 2 spliceosome"/>
    <property type="evidence" value="ECO:0007669"/>
    <property type="project" value="TreeGrafter"/>
</dbReference>
<keyword evidence="4" id="KW-0677">Repeat</keyword>